<protein>
    <submittedName>
        <fullName evidence="2">Uncharacterized protein</fullName>
    </submittedName>
</protein>
<proteinExistence type="predicted"/>
<feature type="compositionally biased region" description="Basic and acidic residues" evidence="1">
    <location>
        <begin position="84"/>
        <end position="95"/>
    </location>
</feature>
<organism evidence="2 3">
    <name type="scientific">Candidatus Marsarchaeota G1 archaeon BE_D</name>
    <dbReference type="NCBI Taxonomy" id="1978156"/>
    <lineage>
        <taxon>Archaea</taxon>
        <taxon>Candidatus Marsarchaeota</taxon>
        <taxon>Candidatus Marsarchaeota group 1</taxon>
    </lineage>
</organism>
<accession>A0A2R6AIS3</accession>
<dbReference type="EMBL" id="NEXD01000009">
    <property type="protein sequence ID" value="PSN86287.1"/>
    <property type="molecule type" value="Genomic_DNA"/>
</dbReference>
<name>A0A2R6AIS3_9ARCH</name>
<reference evidence="2 3" key="1">
    <citation type="submission" date="2017-04" db="EMBL/GenBank/DDBJ databases">
        <title>Novel microbial lineages endemic to geothermal iron-oxide mats fill important gaps in the evolutionary history of Archaea.</title>
        <authorList>
            <person name="Jay Z.J."/>
            <person name="Beam J.P."/>
            <person name="Dlakic M."/>
            <person name="Rusch D.B."/>
            <person name="Kozubal M.A."/>
            <person name="Inskeep W.P."/>
        </authorList>
    </citation>
    <scope>NUCLEOTIDE SEQUENCE [LARGE SCALE GENOMIC DNA]</scope>
    <source>
        <strain evidence="2">BE_D</strain>
    </source>
</reference>
<feature type="region of interest" description="Disordered" evidence="1">
    <location>
        <begin position="75"/>
        <end position="106"/>
    </location>
</feature>
<comment type="caution">
    <text evidence="2">The sequence shown here is derived from an EMBL/GenBank/DDBJ whole genome shotgun (WGS) entry which is preliminary data.</text>
</comment>
<evidence type="ECO:0000256" key="1">
    <source>
        <dbReference type="SAM" id="MobiDB-lite"/>
    </source>
</evidence>
<evidence type="ECO:0000313" key="2">
    <source>
        <dbReference type="EMBL" id="PSN86287.1"/>
    </source>
</evidence>
<evidence type="ECO:0000313" key="3">
    <source>
        <dbReference type="Proteomes" id="UP000240569"/>
    </source>
</evidence>
<dbReference type="AlphaFoldDB" id="A0A2R6AIS3"/>
<dbReference type="Proteomes" id="UP000240569">
    <property type="component" value="Unassembled WGS sequence"/>
</dbReference>
<sequence>MSQQPTLQKKSYFSWLTQAFSKIAAKLKAFFLGLFAKQKKVETLGSVQNLAATPETAHGGDVGDYLRGVAQETVQTPEATKNQVNEHTELSDTPKLKPKPSPPLPKEHRALIRKFVRSGDAKGAEQALEELGYLFPEISTKGSYIILRYRGSDGYPYIARLKYK</sequence>
<gene>
    <name evidence="2" type="ORF">B9Q02_03050</name>
</gene>